<protein>
    <submittedName>
        <fullName evidence="1">Uncharacterized protein</fullName>
    </submittedName>
</protein>
<comment type="caution">
    <text evidence="1">The sequence shown here is derived from an EMBL/GenBank/DDBJ whole genome shotgun (WGS) entry which is preliminary data.</text>
</comment>
<reference evidence="2" key="1">
    <citation type="journal article" date="2022" name="Mol. Ecol. Resour.">
        <title>The genomes of chicory, endive, great burdock and yacon provide insights into Asteraceae palaeo-polyploidization history and plant inulin production.</title>
        <authorList>
            <person name="Fan W."/>
            <person name="Wang S."/>
            <person name="Wang H."/>
            <person name="Wang A."/>
            <person name="Jiang F."/>
            <person name="Liu H."/>
            <person name="Zhao H."/>
            <person name="Xu D."/>
            <person name="Zhang Y."/>
        </authorList>
    </citation>
    <scope>NUCLEOTIDE SEQUENCE [LARGE SCALE GENOMIC DNA]</scope>
    <source>
        <strain evidence="2">cv. Niubang</strain>
    </source>
</reference>
<accession>A0ACB8ZI76</accession>
<evidence type="ECO:0000313" key="1">
    <source>
        <dbReference type="EMBL" id="KAI3697355.1"/>
    </source>
</evidence>
<keyword evidence="2" id="KW-1185">Reference proteome</keyword>
<evidence type="ECO:0000313" key="2">
    <source>
        <dbReference type="Proteomes" id="UP001055879"/>
    </source>
</evidence>
<gene>
    <name evidence="1" type="ORF">L6452_30317</name>
</gene>
<organism evidence="1 2">
    <name type="scientific">Arctium lappa</name>
    <name type="common">Greater burdock</name>
    <name type="synonym">Lappa major</name>
    <dbReference type="NCBI Taxonomy" id="4217"/>
    <lineage>
        <taxon>Eukaryota</taxon>
        <taxon>Viridiplantae</taxon>
        <taxon>Streptophyta</taxon>
        <taxon>Embryophyta</taxon>
        <taxon>Tracheophyta</taxon>
        <taxon>Spermatophyta</taxon>
        <taxon>Magnoliopsida</taxon>
        <taxon>eudicotyledons</taxon>
        <taxon>Gunneridae</taxon>
        <taxon>Pentapetalae</taxon>
        <taxon>asterids</taxon>
        <taxon>campanulids</taxon>
        <taxon>Asterales</taxon>
        <taxon>Asteraceae</taxon>
        <taxon>Carduoideae</taxon>
        <taxon>Cardueae</taxon>
        <taxon>Arctiinae</taxon>
        <taxon>Arctium</taxon>
    </lineage>
</organism>
<sequence length="323" mass="36324">MAIAEIHEEIIQTHILTRLDGQTLSAAAAVSSQLQSLCSDDKLWSDICSSNWPSTDHPLLRHVISNFPSGHRSFFSDSFPFPSHRLTTTTATSSLPTSQLISAVDLRYREELVFSKVESTNTTPSSNWFQTSPFRIDLLEPKELVPSSAVKFSGDDHVMQSNLEQHVTLSWILIDPIQNRAVNLSSIKPVSVQRNWLTDDIELTFAVVTRDYNYEYVNCNLEIACGVKEGGGEVYVSGVSLTLQDVDGTCLNGKDSLVILQGLMVAERRRGGGGEGEKKRYKEYIERRRERKEERDRRERRLDVVCIASGVAFLMAFWSFALC</sequence>
<reference evidence="1 2" key="2">
    <citation type="journal article" date="2022" name="Mol. Ecol. Resour.">
        <title>The genomes of chicory, endive, great burdock and yacon provide insights into Asteraceae paleo-polyploidization history and plant inulin production.</title>
        <authorList>
            <person name="Fan W."/>
            <person name="Wang S."/>
            <person name="Wang H."/>
            <person name="Wang A."/>
            <person name="Jiang F."/>
            <person name="Liu H."/>
            <person name="Zhao H."/>
            <person name="Xu D."/>
            <person name="Zhang Y."/>
        </authorList>
    </citation>
    <scope>NUCLEOTIDE SEQUENCE [LARGE SCALE GENOMIC DNA]</scope>
    <source>
        <strain evidence="2">cv. Niubang</strain>
    </source>
</reference>
<name>A0ACB8ZI76_ARCLA</name>
<dbReference type="Proteomes" id="UP001055879">
    <property type="component" value="Linkage Group LG10"/>
</dbReference>
<proteinExistence type="predicted"/>
<dbReference type="EMBL" id="CM042056">
    <property type="protein sequence ID" value="KAI3697355.1"/>
    <property type="molecule type" value="Genomic_DNA"/>
</dbReference>